<evidence type="ECO:0000256" key="1">
    <source>
        <dbReference type="SAM" id="Phobius"/>
    </source>
</evidence>
<comment type="caution">
    <text evidence="2">The sequence shown here is derived from an EMBL/GenBank/DDBJ whole genome shotgun (WGS) entry which is preliminary data.</text>
</comment>
<evidence type="ECO:0000313" key="3">
    <source>
        <dbReference type="Proteomes" id="UP001501752"/>
    </source>
</evidence>
<keyword evidence="1" id="KW-0812">Transmembrane</keyword>
<organism evidence="2 3">
    <name type="scientific">Kitasatospora terrestris</name>
    <dbReference type="NCBI Taxonomy" id="258051"/>
    <lineage>
        <taxon>Bacteria</taxon>
        <taxon>Bacillati</taxon>
        <taxon>Actinomycetota</taxon>
        <taxon>Actinomycetes</taxon>
        <taxon>Kitasatosporales</taxon>
        <taxon>Streptomycetaceae</taxon>
        <taxon>Kitasatospora</taxon>
    </lineage>
</organism>
<sequence>MRDLFDENGVFDRVVAVACLGLSLLLLDLGVGQVRQGGSPAWAITGGALVLASGWETFRRFRHPR</sequence>
<dbReference type="Proteomes" id="UP001501752">
    <property type="component" value="Unassembled WGS sequence"/>
</dbReference>
<protein>
    <submittedName>
        <fullName evidence="2">Uncharacterized protein</fullName>
    </submittedName>
</protein>
<proteinExistence type="predicted"/>
<dbReference type="EMBL" id="BAABIS010000001">
    <property type="protein sequence ID" value="GAA4861970.1"/>
    <property type="molecule type" value="Genomic_DNA"/>
</dbReference>
<accession>A0ABP9E3G9</accession>
<keyword evidence="1" id="KW-0472">Membrane</keyword>
<reference evidence="3" key="1">
    <citation type="journal article" date="2019" name="Int. J. Syst. Evol. Microbiol.">
        <title>The Global Catalogue of Microorganisms (GCM) 10K type strain sequencing project: providing services to taxonomists for standard genome sequencing and annotation.</title>
        <authorList>
            <consortium name="The Broad Institute Genomics Platform"/>
            <consortium name="The Broad Institute Genome Sequencing Center for Infectious Disease"/>
            <person name="Wu L."/>
            <person name="Ma J."/>
        </authorList>
    </citation>
    <scope>NUCLEOTIDE SEQUENCE [LARGE SCALE GENOMIC DNA]</scope>
    <source>
        <strain evidence="3">JCM 13006</strain>
    </source>
</reference>
<evidence type="ECO:0000313" key="2">
    <source>
        <dbReference type="EMBL" id="GAA4861970.1"/>
    </source>
</evidence>
<keyword evidence="3" id="KW-1185">Reference proteome</keyword>
<feature type="transmembrane region" description="Helical" evidence="1">
    <location>
        <begin position="12"/>
        <end position="34"/>
    </location>
</feature>
<feature type="transmembrane region" description="Helical" evidence="1">
    <location>
        <begin position="40"/>
        <end position="58"/>
    </location>
</feature>
<dbReference type="RefSeq" id="WP_345698680.1">
    <property type="nucleotide sequence ID" value="NZ_BAABIS010000001.1"/>
</dbReference>
<name>A0ABP9E3G9_9ACTN</name>
<gene>
    <name evidence="2" type="ORF">GCM10023235_45160</name>
</gene>
<keyword evidence="1" id="KW-1133">Transmembrane helix</keyword>